<dbReference type="EMBL" id="PGEY01000001">
    <property type="protein sequence ID" value="PJJ44209.1"/>
    <property type="molecule type" value="Genomic_DNA"/>
</dbReference>
<dbReference type="InterPro" id="IPR010982">
    <property type="entry name" value="Lambda_DNA-bd_dom_sf"/>
</dbReference>
<dbReference type="InterPro" id="IPR001387">
    <property type="entry name" value="Cro/C1-type_HTH"/>
</dbReference>
<feature type="domain" description="HTH cro/C1-type" evidence="1">
    <location>
        <begin position="11"/>
        <end position="50"/>
    </location>
</feature>
<reference evidence="2 3" key="1">
    <citation type="submission" date="2017-11" db="EMBL/GenBank/DDBJ databases">
        <title>Sequencing the genomes of 1000 actinobacteria strains.</title>
        <authorList>
            <person name="Klenk H.-P."/>
        </authorList>
    </citation>
    <scope>NUCLEOTIDE SEQUENCE [LARGE SCALE GENOMIC DNA]</scope>
    <source>
        <strain evidence="2 3">DSM 12798</strain>
    </source>
</reference>
<dbReference type="PROSITE" id="PS50943">
    <property type="entry name" value="HTH_CROC1"/>
    <property type="match status" value="1"/>
</dbReference>
<comment type="caution">
    <text evidence="2">The sequence shown here is derived from an EMBL/GenBank/DDBJ whole genome shotgun (WGS) entry which is preliminary data.</text>
</comment>
<name>A0ABX4N1C2_9MICC</name>
<dbReference type="Proteomes" id="UP000229263">
    <property type="component" value="Unassembled WGS sequence"/>
</dbReference>
<evidence type="ECO:0000313" key="3">
    <source>
        <dbReference type="Proteomes" id="UP000229263"/>
    </source>
</evidence>
<dbReference type="CDD" id="cd00093">
    <property type="entry name" value="HTH_XRE"/>
    <property type="match status" value="1"/>
</dbReference>
<keyword evidence="3" id="KW-1185">Reference proteome</keyword>
<gene>
    <name evidence="2" type="ORF">ATK23_1437</name>
</gene>
<protein>
    <submittedName>
        <fullName evidence="2">Helix-turn-helix protein</fullName>
    </submittedName>
</protein>
<accession>A0ABX4N1C2</accession>
<dbReference type="Gene3D" id="1.10.260.40">
    <property type="entry name" value="lambda repressor-like DNA-binding domains"/>
    <property type="match status" value="1"/>
</dbReference>
<organism evidence="2 3">
    <name type="scientific">Glutamicibacter mysorens</name>
    <dbReference type="NCBI Taxonomy" id="257984"/>
    <lineage>
        <taxon>Bacteria</taxon>
        <taxon>Bacillati</taxon>
        <taxon>Actinomycetota</taxon>
        <taxon>Actinomycetes</taxon>
        <taxon>Micrococcales</taxon>
        <taxon>Micrococcaceae</taxon>
        <taxon>Glutamicibacter</taxon>
    </lineage>
</organism>
<proteinExistence type="predicted"/>
<evidence type="ECO:0000313" key="2">
    <source>
        <dbReference type="EMBL" id="PJJ44209.1"/>
    </source>
</evidence>
<dbReference type="SUPFAM" id="SSF47413">
    <property type="entry name" value="lambda repressor-like DNA-binding domains"/>
    <property type="match status" value="1"/>
</dbReference>
<evidence type="ECO:0000259" key="1">
    <source>
        <dbReference type="PROSITE" id="PS50943"/>
    </source>
</evidence>
<sequence length="158" mass="18515">MTEFSAKLREAGLTNFHPTTVSRVERGERALKIDEIYVVAQVLNANLDDLIVIPYEEWEYAKGEVESNLRLVTNFAQLIAYWRWRFEDLVEGEYPVQLKKLEKFIADGLVPEDRRDEMHNLLEAARVAADMNRVDFWSEHLKNLESDEERIKFGRGLD</sequence>